<dbReference type="AlphaFoldDB" id="A0ABD5TZM4"/>
<keyword evidence="1" id="KW-0472">Membrane</keyword>
<proteinExistence type="predicted"/>
<gene>
    <name evidence="2" type="ORF">ACFQEV_13765</name>
</gene>
<reference evidence="2 3" key="1">
    <citation type="journal article" date="2019" name="Int. J. Syst. Evol. Microbiol.">
        <title>The Global Catalogue of Microorganisms (GCM) 10K type strain sequencing project: providing services to taxonomists for standard genome sequencing and annotation.</title>
        <authorList>
            <consortium name="The Broad Institute Genomics Platform"/>
            <consortium name="The Broad Institute Genome Sequencing Center for Infectious Disease"/>
            <person name="Wu L."/>
            <person name="Ma J."/>
        </authorList>
    </citation>
    <scope>NUCLEOTIDE SEQUENCE [LARGE SCALE GENOMIC DNA]</scope>
    <source>
        <strain evidence="2 3">YIM 94188</strain>
    </source>
</reference>
<comment type="caution">
    <text evidence="2">The sequence shown here is derived from an EMBL/GenBank/DDBJ whole genome shotgun (WGS) entry which is preliminary data.</text>
</comment>
<feature type="transmembrane region" description="Helical" evidence="1">
    <location>
        <begin position="12"/>
        <end position="32"/>
    </location>
</feature>
<protein>
    <submittedName>
        <fullName evidence="2">Uncharacterized protein</fullName>
    </submittedName>
</protein>
<accession>A0ABD5TZM4</accession>
<keyword evidence="1" id="KW-0812">Transmembrane</keyword>
<feature type="transmembrane region" description="Helical" evidence="1">
    <location>
        <begin position="52"/>
        <end position="74"/>
    </location>
</feature>
<evidence type="ECO:0000313" key="2">
    <source>
        <dbReference type="EMBL" id="MFC6826051.1"/>
    </source>
</evidence>
<dbReference type="Proteomes" id="UP001596408">
    <property type="component" value="Unassembled WGS sequence"/>
</dbReference>
<keyword evidence="1" id="KW-1133">Transmembrane helix</keyword>
<name>A0ABD5TZM4_9EURY</name>
<dbReference type="EMBL" id="JBHSXH010000015">
    <property type="protein sequence ID" value="MFC6826051.1"/>
    <property type="molecule type" value="Genomic_DNA"/>
</dbReference>
<evidence type="ECO:0000313" key="3">
    <source>
        <dbReference type="Proteomes" id="UP001596408"/>
    </source>
</evidence>
<organism evidence="2 3">
    <name type="scientific">Halopelagius fulvigenes</name>
    <dbReference type="NCBI Taxonomy" id="1198324"/>
    <lineage>
        <taxon>Archaea</taxon>
        <taxon>Methanobacteriati</taxon>
        <taxon>Methanobacteriota</taxon>
        <taxon>Stenosarchaea group</taxon>
        <taxon>Halobacteria</taxon>
        <taxon>Halobacteriales</taxon>
        <taxon>Haloferacaceae</taxon>
    </lineage>
</organism>
<sequence>MIPIGVRAFFRGVGNLTSLLLLALGALCLLWPERSLQIWYAPMTDEPISLGGYAIAFYRVSGALFVLLGILGLAF</sequence>
<evidence type="ECO:0000256" key="1">
    <source>
        <dbReference type="SAM" id="Phobius"/>
    </source>
</evidence>
<dbReference type="RefSeq" id="WP_379697061.1">
    <property type="nucleotide sequence ID" value="NZ_JBHSXH010000015.1"/>
</dbReference>
<keyword evidence="3" id="KW-1185">Reference proteome</keyword>